<evidence type="ECO:0008006" key="4">
    <source>
        <dbReference type="Google" id="ProtNLM"/>
    </source>
</evidence>
<evidence type="ECO:0000313" key="2">
    <source>
        <dbReference type="EMBL" id="GAA0859241.1"/>
    </source>
</evidence>
<proteinExistence type="predicted"/>
<accession>A0ABN1LR10</accession>
<evidence type="ECO:0000313" key="3">
    <source>
        <dbReference type="Proteomes" id="UP001500359"/>
    </source>
</evidence>
<dbReference type="EMBL" id="BAAAFD010000011">
    <property type="protein sequence ID" value="GAA0859241.1"/>
    <property type="molecule type" value="Genomic_DNA"/>
</dbReference>
<keyword evidence="1" id="KW-1133">Transmembrane helix</keyword>
<evidence type="ECO:0000256" key="1">
    <source>
        <dbReference type="SAM" id="Phobius"/>
    </source>
</evidence>
<keyword evidence="1" id="KW-0812">Transmembrane</keyword>
<sequence length="59" mass="6333">MMFKWAVGLMTVITLATIATVGISTESIDLIIQSLFFLLILPITLSLAVNAIRGRGPTV</sequence>
<dbReference type="Proteomes" id="UP001500359">
    <property type="component" value="Unassembled WGS sequence"/>
</dbReference>
<name>A0ABN1LR10_9ALTE</name>
<keyword evidence="1" id="KW-0472">Membrane</keyword>
<organism evidence="2 3">
    <name type="scientific">Aliiglaciecola litoralis</name>
    <dbReference type="NCBI Taxonomy" id="582857"/>
    <lineage>
        <taxon>Bacteria</taxon>
        <taxon>Pseudomonadati</taxon>
        <taxon>Pseudomonadota</taxon>
        <taxon>Gammaproteobacteria</taxon>
        <taxon>Alteromonadales</taxon>
        <taxon>Alteromonadaceae</taxon>
        <taxon>Aliiglaciecola</taxon>
    </lineage>
</organism>
<keyword evidence="3" id="KW-1185">Reference proteome</keyword>
<protein>
    <recommendedName>
        <fullName evidence="4">DUF1328 domain-containing protein</fullName>
    </recommendedName>
</protein>
<reference evidence="2 3" key="1">
    <citation type="journal article" date="2019" name="Int. J. Syst. Evol. Microbiol.">
        <title>The Global Catalogue of Microorganisms (GCM) 10K type strain sequencing project: providing services to taxonomists for standard genome sequencing and annotation.</title>
        <authorList>
            <consortium name="The Broad Institute Genomics Platform"/>
            <consortium name="The Broad Institute Genome Sequencing Center for Infectious Disease"/>
            <person name="Wu L."/>
            <person name="Ma J."/>
        </authorList>
    </citation>
    <scope>NUCLEOTIDE SEQUENCE [LARGE SCALE GENOMIC DNA]</scope>
    <source>
        <strain evidence="2 3">JCM 15896</strain>
    </source>
</reference>
<dbReference type="RefSeq" id="WP_343861792.1">
    <property type="nucleotide sequence ID" value="NZ_BAAAFD010000011.1"/>
</dbReference>
<gene>
    <name evidence="2" type="ORF">GCM10009114_31960</name>
</gene>
<comment type="caution">
    <text evidence="2">The sequence shown here is derived from an EMBL/GenBank/DDBJ whole genome shotgun (WGS) entry which is preliminary data.</text>
</comment>
<feature type="transmembrane region" description="Helical" evidence="1">
    <location>
        <begin position="30"/>
        <end position="52"/>
    </location>
</feature>